<evidence type="ECO:0000313" key="1">
    <source>
        <dbReference type="EMBL" id="KAF2628669.1"/>
    </source>
</evidence>
<dbReference type="Proteomes" id="UP000799754">
    <property type="component" value="Unassembled WGS sequence"/>
</dbReference>
<proteinExistence type="predicted"/>
<protein>
    <submittedName>
        <fullName evidence="1">Uncharacterized protein</fullName>
    </submittedName>
</protein>
<accession>A0ACB6S3Q6</accession>
<sequence length="81" mass="8758">MMAAVTGAPPPDPLRLPPSGPTGTASSRHFCIRYPSRELTPDEVAAGHTRCSECRAKHATQTATRVSTTFNQTPYLPYICI</sequence>
<comment type="caution">
    <text evidence="1">The sequence shown here is derived from an EMBL/GenBank/DDBJ whole genome shotgun (WGS) entry which is preliminary data.</text>
</comment>
<gene>
    <name evidence="1" type="ORF">BU25DRAFT_409692</name>
</gene>
<keyword evidence="2" id="KW-1185">Reference proteome</keyword>
<name>A0ACB6S3Q6_9PLEO</name>
<reference evidence="1" key="1">
    <citation type="journal article" date="2020" name="Stud. Mycol.">
        <title>101 Dothideomycetes genomes: a test case for predicting lifestyles and emergence of pathogens.</title>
        <authorList>
            <person name="Haridas S."/>
            <person name="Albert R."/>
            <person name="Binder M."/>
            <person name="Bloem J."/>
            <person name="Labutti K."/>
            <person name="Salamov A."/>
            <person name="Andreopoulos B."/>
            <person name="Baker S."/>
            <person name="Barry K."/>
            <person name="Bills G."/>
            <person name="Bluhm B."/>
            <person name="Cannon C."/>
            <person name="Castanera R."/>
            <person name="Culley D."/>
            <person name="Daum C."/>
            <person name="Ezra D."/>
            <person name="Gonzalez J."/>
            <person name="Henrissat B."/>
            <person name="Kuo A."/>
            <person name="Liang C."/>
            <person name="Lipzen A."/>
            <person name="Lutzoni F."/>
            <person name="Magnuson J."/>
            <person name="Mondo S."/>
            <person name="Nolan M."/>
            <person name="Ohm R."/>
            <person name="Pangilinan J."/>
            <person name="Park H.-J."/>
            <person name="Ramirez L."/>
            <person name="Alfaro M."/>
            <person name="Sun H."/>
            <person name="Tritt A."/>
            <person name="Yoshinaga Y."/>
            <person name="Zwiers L.-H."/>
            <person name="Turgeon B."/>
            <person name="Goodwin S."/>
            <person name="Spatafora J."/>
            <person name="Crous P."/>
            <person name="Grigoriev I."/>
        </authorList>
    </citation>
    <scope>NUCLEOTIDE SEQUENCE</scope>
    <source>
        <strain evidence="1">CBS 525.71</strain>
    </source>
</reference>
<organism evidence="1 2">
    <name type="scientific">Macroventuria anomochaeta</name>
    <dbReference type="NCBI Taxonomy" id="301207"/>
    <lineage>
        <taxon>Eukaryota</taxon>
        <taxon>Fungi</taxon>
        <taxon>Dikarya</taxon>
        <taxon>Ascomycota</taxon>
        <taxon>Pezizomycotina</taxon>
        <taxon>Dothideomycetes</taxon>
        <taxon>Pleosporomycetidae</taxon>
        <taxon>Pleosporales</taxon>
        <taxon>Pleosporineae</taxon>
        <taxon>Didymellaceae</taxon>
        <taxon>Macroventuria</taxon>
    </lineage>
</organism>
<dbReference type="EMBL" id="MU006712">
    <property type="protein sequence ID" value="KAF2628669.1"/>
    <property type="molecule type" value="Genomic_DNA"/>
</dbReference>
<evidence type="ECO:0000313" key="2">
    <source>
        <dbReference type="Proteomes" id="UP000799754"/>
    </source>
</evidence>